<evidence type="ECO:0000256" key="1">
    <source>
        <dbReference type="SAM" id="MobiDB-lite"/>
    </source>
</evidence>
<evidence type="ECO:0000313" key="3">
    <source>
        <dbReference type="Proteomes" id="UP000314294"/>
    </source>
</evidence>
<proteinExistence type="predicted"/>
<sequence>MQGDVVGFKLAVGVEQQASQVAPQPGLPALEGPQEEAPGVVVVGVQVVPDERRALEDRLHLGQAVHGQLPGDDLAACGPRAEGTGSEKVARRGEDDVLARRQGVDEPLAFGLGLLDQSTQLT</sequence>
<dbReference type="AlphaFoldDB" id="A0A4Z2GBB4"/>
<keyword evidence="3" id="KW-1185">Reference proteome</keyword>
<dbReference type="Proteomes" id="UP000314294">
    <property type="component" value="Unassembled WGS sequence"/>
</dbReference>
<reference evidence="2 3" key="1">
    <citation type="submission" date="2019-03" db="EMBL/GenBank/DDBJ databases">
        <title>First draft genome of Liparis tanakae, snailfish: a comprehensive survey of snailfish specific genes.</title>
        <authorList>
            <person name="Kim W."/>
            <person name="Song I."/>
            <person name="Jeong J.-H."/>
            <person name="Kim D."/>
            <person name="Kim S."/>
            <person name="Ryu S."/>
            <person name="Song J.Y."/>
            <person name="Lee S.K."/>
        </authorList>
    </citation>
    <scope>NUCLEOTIDE SEQUENCE [LARGE SCALE GENOMIC DNA]</scope>
    <source>
        <tissue evidence="2">Muscle</tissue>
    </source>
</reference>
<gene>
    <name evidence="2" type="ORF">EYF80_039311</name>
</gene>
<organism evidence="2 3">
    <name type="scientific">Liparis tanakae</name>
    <name type="common">Tanaka's snailfish</name>
    <dbReference type="NCBI Taxonomy" id="230148"/>
    <lineage>
        <taxon>Eukaryota</taxon>
        <taxon>Metazoa</taxon>
        <taxon>Chordata</taxon>
        <taxon>Craniata</taxon>
        <taxon>Vertebrata</taxon>
        <taxon>Euteleostomi</taxon>
        <taxon>Actinopterygii</taxon>
        <taxon>Neopterygii</taxon>
        <taxon>Teleostei</taxon>
        <taxon>Neoteleostei</taxon>
        <taxon>Acanthomorphata</taxon>
        <taxon>Eupercaria</taxon>
        <taxon>Perciformes</taxon>
        <taxon>Cottioidei</taxon>
        <taxon>Cottales</taxon>
        <taxon>Liparidae</taxon>
        <taxon>Liparis</taxon>
    </lineage>
</organism>
<evidence type="ECO:0000313" key="2">
    <source>
        <dbReference type="EMBL" id="TNN50501.1"/>
    </source>
</evidence>
<protein>
    <submittedName>
        <fullName evidence="2">Uncharacterized protein</fullName>
    </submittedName>
</protein>
<feature type="region of interest" description="Disordered" evidence="1">
    <location>
        <begin position="68"/>
        <end position="92"/>
    </location>
</feature>
<accession>A0A4Z2GBB4</accession>
<comment type="caution">
    <text evidence="2">The sequence shown here is derived from an EMBL/GenBank/DDBJ whole genome shotgun (WGS) entry which is preliminary data.</text>
</comment>
<dbReference type="EMBL" id="SRLO01000615">
    <property type="protein sequence ID" value="TNN50501.1"/>
    <property type="molecule type" value="Genomic_DNA"/>
</dbReference>
<name>A0A4Z2GBB4_9TELE</name>